<keyword evidence="1" id="KW-0472">Membrane</keyword>
<keyword evidence="3" id="KW-1185">Reference proteome</keyword>
<dbReference type="RefSeq" id="WP_052114839.1">
    <property type="nucleotide sequence ID" value="NZ_AVBG01000001.1"/>
</dbReference>
<evidence type="ECO:0000313" key="2">
    <source>
        <dbReference type="EMBL" id="KGP93150.1"/>
    </source>
</evidence>
<comment type="caution">
    <text evidence="2">The sequence shown here is derived from an EMBL/GenBank/DDBJ whole genome shotgun (WGS) entry which is preliminary data.</text>
</comment>
<dbReference type="STRING" id="1385513.N780_12635"/>
<gene>
    <name evidence="2" type="ORF">N780_12635</name>
</gene>
<protein>
    <submittedName>
        <fullName evidence="2">Uncharacterized protein</fullName>
    </submittedName>
</protein>
<evidence type="ECO:0000313" key="3">
    <source>
        <dbReference type="Proteomes" id="UP000030153"/>
    </source>
</evidence>
<sequence>MKRFEQWLCTLVLVHAVLLVMFQALMLYTDFSLYVQPVYEYFGVGKSLETNIVETIDRIFGDVLSF</sequence>
<dbReference type="Proteomes" id="UP000030153">
    <property type="component" value="Unassembled WGS sequence"/>
</dbReference>
<dbReference type="EMBL" id="AVBG01000001">
    <property type="protein sequence ID" value="KGP93150.1"/>
    <property type="molecule type" value="Genomic_DNA"/>
</dbReference>
<dbReference type="eggNOG" id="ENOG5030CED">
    <property type="taxonomic scope" value="Bacteria"/>
</dbReference>
<dbReference type="Pfam" id="PF17313">
    <property type="entry name" value="DUF5359"/>
    <property type="match status" value="1"/>
</dbReference>
<reference evidence="2 3" key="1">
    <citation type="submission" date="2013-08" db="EMBL/GenBank/DDBJ databases">
        <title>Genome of Pontibacillus chungwhensis.</title>
        <authorList>
            <person name="Wang Q."/>
            <person name="Wang G."/>
        </authorList>
    </citation>
    <scope>NUCLEOTIDE SEQUENCE [LARGE SCALE GENOMIC DNA]</scope>
    <source>
        <strain evidence="2 3">BH030062</strain>
    </source>
</reference>
<feature type="transmembrane region" description="Helical" evidence="1">
    <location>
        <begin position="7"/>
        <end position="28"/>
    </location>
</feature>
<keyword evidence="1" id="KW-1133">Transmembrane helix</keyword>
<accession>A0A0A2VHQ3</accession>
<dbReference type="AlphaFoldDB" id="A0A0A2VHQ3"/>
<keyword evidence="1" id="KW-0812">Transmembrane</keyword>
<evidence type="ECO:0000256" key="1">
    <source>
        <dbReference type="SAM" id="Phobius"/>
    </source>
</evidence>
<proteinExistence type="predicted"/>
<dbReference type="InterPro" id="IPR035281">
    <property type="entry name" value="DUF5359"/>
</dbReference>
<name>A0A0A2VHQ3_9BACI</name>
<organism evidence="2 3">
    <name type="scientific">Pontibacillus chungwhensis BH030062</name>
    <dbReference type="NCBI Taxonomy" id="1385513"/>
    <lineage>
        <taxon>Bacteria</taxon>
        <taxon>Bacillati</taxon>
        <taxon>Bacillota</taxon>
        <taxon>Bacilli</taxon>
        <taxon>Bacillales</taxon>
        <taxon>Bacillaceae</taxon>
        <taxon>Pontibacillus</taxon>
    </lineage>
</organism>
<dbReference type="OrthoDB" id="2691805at2"/>